<dbReference type="InterPro" id="IPR040976">
    <property type="entry name" value="Pkinase_fungal"/>
</dbReference>
<accession>A0A4Q9MHE0</accession>
<feature type="region of interest" description="Disordered" evidence="1">
    <location>
        <begin position="258"/>
        <end position="328"/>
    </location>
</feature>
<name>A0A4Q9MHE0_9APHY</name>
<evidence type="ECO:0000256" key="1">
    <source>
        <dbReference type="SAM" id="MobiDB-lite"/>
    </source>
</evidence>
<dbReference type="AlphaFoldDB" id="A0A4Q9MHE0"/>
<proteinExistence type="predicted"/>
<evidence type="ECO:0000313" key="3">
    <source>
        <dbReference type="EMBL" id="TBU26880.1"/>
    </source>
</evidence>
<evidence type="ECO:0000259" key="2">
    <source>
        <dbReference type="Pfam" id="PF17667"/>
    </source>
</evidence>
<reference evidence="3" key="1">
    <citation type="submission" date="2019-01" db="EMBL/GenBank/DDBJ databases">
        <title>Draft genome sequences of three monokaryotic isolates of the white-rot basidiomycete fungus Dichomitus squalens.</title>
        <authorList>
            <consortium name="DOE Joint Genome Institute"/>
            <person name="Lopez S.C."/>
            <person name="Andreopoulos B."/>
            <person name="Pangilinan J."/>
            <person name="Lipzen A."/>
            <person name="Riley R."/>
            <person name="Ahrendt S."/>
            <person name="Ng V."/>
            <person name="Barry K."/>
            <person name="Daum C."/>
            <person name="Grigoriev I.V."/>
            <person name="Hilden K.S."/>
            <person name="Makela M.R."/>
            <person name="de Vries R.P."/>
        </authorList>
    </citation>
    <scope>NUCLEOTIDE SEQUENCE [LARGE SCALE GENOMIC DNA]</scope>
    <source>
        <strain evidence="3">OM18370.1</strain>
    </source>
</reference>
<protein>
    <recommendedName>
        <fullName evidence="2">Fungal-type protein kinase domain-containing protein</fullName>
    </recommendedName>
</protein>
<gene>
    <name evidence="3" type="ORF">BD311DRAFT_740278</name>
</gene>
<feature type="compositionally biased region" description="Pro residues" evidence="1">
    <location>
        <begin position="263"/>
        <end position="272"/>
    </location>
</feature>
<dbReference type="EMBL" id="ML143439">
    <property type="protein sequence ID" value="TBU26880.1"/>
    <property type="molecule type" value="Genomic_DNA"/>
</dbReference>
<dbReference type="Pfam" id="PF17667">
    <property type="entry name" value="Pkinase_fungal"/>
    <property type="match status" value="1"/>
</dbReference>
<feature type="region of interest" description="Disordered" evidence="1">
    <location>
        <begin position="175"/>
        <end position="198"/>
    </location>
</feature>
<dbReference type="OrthoDB" id="2757790at2759"/>
<dbReference type="Proteomes" id="UP000292957">
    <property type="component" value="Unassembled WGS sequence"/>
</dbReference>
<organism evidence="3">
    <name type="scientific">Dichomitus squalens</name>
    <dbReference type="NCBI Taxonomy" id="114155"/>
    <lineage>
        <taxon>Eukaryota</taxon>
        <taxon>Fungi</taxon>
        <taxon>Dikarya</taxon>
        <taxon>Basidiomycota</taxon>
        <taxon>Agaricomycotina</taxon>
        <taxon>Agaricomycetes</taxon>
        <taxon>Polyporales</taxon>
        <taxon>Polyporaceae</taxon>
        <taxon>Dichomitus</taxon>
    </lineage>
</organism>
<feature type="domain" description="Fungal-type protein kinase" evidence="2">
    <location>
        <begin position="22"/>
        <end position="83"/>
    </location>
</feature>
<sequence length="328" mass="36717">MLLIPKVIQASKGTSLSITCVGVLSDWEMSKPVDDHQAGSRTAQAIRMGTYQFMSVNVLQRPAHPVTITDELESFFHVLLYFCVRFLRSTCEDPQSWSDNYFQYYSGPDFMYTCGQKSIAMEVTGKLQTLVPQGALLFDSPIDGIFAELLSCFKARYKVLSHELRKSVLPPQILRVPKPRGSPTAPREPTIPPRRGKLTESEVALRAELQKKFDNFTPPVDTPSSEERELAAKVADNAFMLELLERVLRDASWPEDDRILPAQPLPPAPEEPVVPEGSLQAAEPAPPRKRQRRAAPTRIATFPTGARTSMRRTRSQVRNVPVATRSKS</sequence>